<proteinExistence type="predicted"/>
<protein>
    <submittedName>
        <fullName evidence="1">Uncharacterized protein</fullName>
    </submittedName>
</protein>
<accession>A0ACC8EPH3</accession>
<evidence type="ECO:0000313" key="2">
    <source>
        <dbReference type="Proteomes" id="UP000250078"/>
    </source>
</evidence>
<sequence>VTNWARYKRHPVIALGLNKHCSLINYKLFNRLRYYINTVEQTANKSYAFSIH</sequence>
<organism evidence="1 2">
    <name type="scientific">Cenococcum geophilum 1.58</name>
    <dbReference type="NCBI Taxonomy" id="794803"/>
    <lineage>
        <taxon>Eukaryota</taxon>
        <taxon>Fungi</taxon>
        <taxon>Dikarya</taxon>
        <taxon>Ascomycota</taxon>
        <taxon>Pezizomycotina</taxon>
        <taxon>Dothideomycetes</taxon>
        <taxon>Pleosporomycetidae</taxon>
        <taxon>Gloniales</taxon>
        <taxon>Gloniaceae</taxon>
        <taxon>Cenococcum</taxon>
    </lineage>
</organism>
<dbReference type="Proteomes" id="UP000250078">
    <property type="component" value="Unassembled WGS sequence"/>
</dbReference>
<dbReference type="EMBL" id="KV748248">
    <property type="protein sequence ID" value="OCK88126.1"/>
    <property type="molecule type" value="Genomic_DNA"/>
</dbReference>
<feature type="non-terminal residue" evidence="1">
    <location>
        <position position="1"/>
    </location>
</feature>
<name>A0ACC8EPH3_9PEZI</name>
<reference evidence="1 2" key="1">
    <citation type="journal article" date="2016" name="Nat. Commun.">
        <title>Ectomycorrhizal ecology is imprinted in the genome of the dominant symbiotic fungus Cenococcum geophilum.</title>
        <authorList>
            <consortium name="DOE Joint Genome Institute"/>
            <person name="Peter M."/>
            <person name="Kohler A."/>
            <person name="Ohm R.A."/>
            <person name="Kuo A."/>
            <person name="Krutzmann J."/>
            <person name="Morin E."/>
            <person name="Arend M."/>
            <person name="Barry K.W."/>
            <person name="Binder M."/>
            <person name="Choi C."/>
            <person name="Clum A."/>
            <person name="Copeland A."/>
            <person name="Grisel N."/>
            <person name="Haridas S."/>
            <person name="Kipfer T."/>
            <person name="LaButti K."/>
            <person name="Lindquist E."/>
            <person name="Lipzen A."/>
            <person name="Maire R."/>
            <person name="Meier B."/>
            <person name="Mihaltcheva S."/>
            <person name="Molinier V."/>
            <person name="Murat C."/>
            <person name="Poggeler S."/>
            <person name="Quandt C.A."/>
            <person name="Sperisen C."/>
            <person name="Tritt A."/>
            <person name="Tisserant E."/>
            <person name="Crous P.W."/>
            <person name="Henrissat B."/>
            <person name="Nehls U."/>
            <person name="Egli S."/>
            <person name="Spatafora J.W."/>
            <person name="Grigoriev I.V."/>
            <person name="Martin F.M."/>
        </authorList>
    </citation>
    <scope>NUCLEOTIDE SEQUENCE [LARGE SCALE GENOMIC DNA]</scope>
    <source>
        <strain evidence="1 2">1.58</strain>
    </source>
</reference>
<gene>
    <name evidence="1" type="ORF">K441DRAFT_590525</name>
</gene>
<evidence type="ECO:0000313" key="1">
    <source>
        <dbReference type="EMBL" id="OCK88126.1"/>
    </source>
</evidence>
<keyword evidence="2" id="KW-1185">Reference proteome</keyword>